<accession>A0A9E5MI06</accession>
<dbReference type="SUPFAM" id="SSF159245">
    <property type="entry name" value="AttH-like"/>
    <property type="match status" value="1"/>
</dbReference>
<comment type="caution">
    <text evidence="1">The sequence shown here is derived from an EMBL/GenBank/DDBJ whole genome shotgun (WGS) entry which is preliminary data.</text>
</comment>
<dbReference type="AlphaFoldDB" id="A0A9E5MI06"/>
<dbReference type="RefSeq" id="WP_167187936.1">
    <property type="nucleotide sequence ID" value="NZ_JAAONZ010000011.1"/>
</dbReference>
<organism evidence="1 2">
    <name type="scientific">Pseudomaricurvus hydrocarbonicus</name>
    <dbReference type="NCBI Taxonomy" id="1470433"/>
    <lineage>
        <taxon>Bacteria</taxon>
        <taxon>Pseudomonadati</taxon>
        <taxon>Pseudomonadota</taxon>
        <taxon>Gammaproteobacteria</taxon>
        <taxon>Cellvibrionales</taxon>
        <taxon>Cellvibrionaceae</taxon>
        <taxon>Pseudomaricurvus</taxon>
    </lineage>
</organism>
<sequence>MIEKIAQTNVNLEDQLSYKDLLPQGMPYLENNGFMIMGETDEGDEVSFVSCIFRVGGGKEGPWQVDDEFKGQTTFMVTPKDHHGKGMQDTKFVGNRSWATDDWSRATIEKTDDAVIWTLGNRKHICRPPYWEIKGEHMGVEFDLLLTGIGDAAYHKGPYPDLAKNNIAGFEHPLCAEGTLKYEGKTYTLRKDKSFGCQEKFTQPAFDLAQVLRGETYYWNWWASDRVRIFIYSYPQMNKSYSHVTVDGEDISFMENGQSDITMEELEYWVDPQTRLRVPVKWHFSMKHPNGNIEMDIEASSRTYYSYLTKSGATMHYGLHSHSEGEMKLADGRTIPLTDMRTYVEHGWTAIPLIADAC</sequence>
<proteinExistence type="predicted"/>
<protein>
    <submittedName>
        <fullName evidence="1">Lipocalin family protein</fullName>
    </submittedName>
</protein>
<dbReference type="Proteomes" id="UP000787472">
    <property type="component" value="Unassembled WGS sequence"/>
</dbReference>
<evidence type="ECO:0000313" key="1">
    <source>
        <dbReference type="EMBL" id="NHO66666.1"/>
    </source>
</evidence>
<dbReference type="EMBL" id="JAAONZ010000011">
    <property type="protein sequence ID" value="NHO66666.1"/>
    <property type="molecule type" value="Genomic_DNA"/>
</dbReference>
<keyword evidence="2" id="KW-1185">Reference proteome</keyword>
<gene>
    <name evidence="1" type="ORF">G8770_14040</name>
</gene>
<name>A0A9E5MI06_9GAMM</name>
<evidence type="ECO:0000313" key="2">
    <source>
        <dbReference type="Proteomes" id="UP000787472"/>
    </source>
</evidence>
<reference evidence="1" key="1">
    <citation type="submission" date="2020-03" db="EMBL/GenBank/DDBJ databases">
        <authorList>
            <person name="Guo F."/>
        </authorList>
    </citation>
    <scope>NUCLEOTIDE SEQUENCE</scope>
    <source>
        <strain evidence="1">JCM 30134</strain>
    </source>
</reference>